<dbReference type="EC" id="1.14.13.1" evidence="7"/>
<evidence type="ECO:0000313" key="7">
    <source>
        <dbReference type="EMBL" id="ABD11441.1"/>
    </source>
</evidence>
<dbReference type="EMBL" id="CP000249">
    <property type="protein sequence ID" value="ABD11441.1"/>
    <property type="molecule type" value="Genomic_DNA"/>
</dbReference>
<dbReference type="OrthoDB" id="9782160at2"/>
<keyword evidence="5" id="KW-0503">Monooxygenase</keyword>
<sequence length="385" mass="41835">MKNSGPRVGILGAGIAGVTLALMLADSGVPSVLFEQAELSGEIGAGVQLAPSAVRLLHRLGLADALREIAVEVESALMCQWDDGTVVARTPFGKDCADRYGAPYYTVHRADLHALLTSRLETPVATGRRCVEVTEDDESVRLLFADGSTEEVGLLIGADGIRSVVRSRISADVPCFSGELIYRGLVDARRLPGAFGNSIRVWKGTDGHAVMYPVRRGQLISVAATVPAEEGGHESWSRRGDLTAMRARYDCWHDSVRSVLAALDEVTVWALHDREPIECWATDRTVLIGDAAHPMLPFLAQGANQAIEDATVLALCLADAADSHRAAFDRYQRLRVPRAREILLSSRQNAEHLRAEEPASRQDAAVTELPLEDHDWLFGHHAEEV</sequence>
<dbReference type="eggNOG" id="COG0654">
    <property type="taxonomic scope" value="Bacteria"/>
</dbReference>
<proteinExistence type="predicted"/>
<dbReference type="PANTHER" id="PTHR13789">
    <property type="entry name" value="MONOOXYGENASE"/>
    <property type="match status" value="1"/>
</dbReference>
<dbReference type="Pfam" id="PF01494">
    <property type="entry name" value="FAD_binding_3"/>
    <property type="match status" value="1"/>
</dbReference>
<dbReference type="PANTHER" id="PTHR13789:SF318">
    <property type="entry name" value="GERANYLGERANYL DIPHOSPHATE REDUCTASE"/>
    <property type="match status" value="1"/>
</dbReference>
<dbReference type="GO" id="GO:0018658">
    <property type="term" value="F:salicylate 1-monooxygenase activity"/>
    <property type="evidence" value="ECO:0007669"/>
    <property type="project" value="UniProtKB-EC"/>
</dbReference>
<dbReference type="InterPro" id="IPR002938">
    <property type="entry name" value="FAD-bd"/>
</dbReference>
<keyword evidence="8" id="KW-1185">Reference proteome</keyword>
<dbReference type="SUPFAM" id="SSF54373">
    <property type="entry name" value="FAD-linked reductases, C-terminal domain"/>
    <property type="match status" value="1"/>
</dbReference>
<dbReference type="HOGENOM" id="CLU_009665_19_5_11"/>
<feature type="domain" description="FAD-binding" evidence="6">
    <location>
        <begin position="8"/>
        <end position="343"/>
    </location>
</feature>
<protein>
    <submittedName>
        <fullName evidence="7">Salicylate 1-monooxygenase</fullName>
        <ecNumber evidence="7">1.14.13.1</ecNumber>
    </submittedName>
</protein>
<dbReference type="InterPro" id="IPR050493">
    <property type="entry name" value="FAD-dep_Monooxygenase_BioMet"/>
</dbReference>
<dbReference type="AlphaFoldDB" id="Q2JBA1"/>
<dbReference type="InterPro" id="IPR036188">
    <property type="entry name" value="FAD/NAD-bd_sf"/>
</dbReference>
<comment type="cofactor">
    <cofactor evidence="1">
        <name>FAD</name>
        <dbReference type="ChEBI" id="CHEBI:57692"/>
    </cofactor>
</comment>
<accession>Q2JBA1</accession>
<evidence type="ECO:0000256" key="2">
    <source>
        <dbReference type="ARBA" id="ARBA00022630"/>
    </source>
</evidence>
<name>Q2JBA1_FRACC</name>
<organism evidence="7 8">
    <name type="scientific">Frankia casuarinae (strain DSM 45818 / CECT 9043 / HFP020203 / CcI3)</name>
    <dbReference type="NCBI Taxonomy" id="106370"/>
    <lineage>
        <taxon>Bacteria</taxon>
        <taxon>Bacillati</taxon>
        <taxon>Actinomycetota</taxon>
        <taxon>Actinomycetes</taxon>
        <taxon>Frankiales</taxon>
        <taxon>Frankiaceae</taxon>
        <taxon>Frankia</taxon>
    </lineage>
</organism>
<dbReference type="GO" id="GO:0071949">
    <property type="term" value="F:FAD binding"/>
    <property type="evidence" value="ECO:0007669"/>
    <property type="project" value="InterPro"/>
</dbReference>
<evidence type="ECO:0000313" key="8">
    <source>
        <dbReference type="Proteomes" id="UP000001937"/>
    </source>
</evidence>
<evidence type="ECO:0000256" key="3">
    <source>
        <dbReference type="ARBA" id="ARBA00022827"/>
    </source>
</evidence>
<dbReference type="PRINTS" id="PR00420">
    <property type="entry name" value="RNGMNOXGNASE"/>
</dbReference>
<keyword evidence="3" id="KW-0274">FAD</keyword>
<evidence type="ECO:0000256" key="4">
    <source>
        <dbReference type="ARBA" id="ARBA00023002"/>
    </source>
</evidence>
<dbReference type="PhylomeDB" id="Q2JBA1"/>
<dbReference type="STRING" id="106370.Francci3_2068"/>
<dbReference type="RefSeq" id="WP_011436494.1">
    <property type="nucleotide sequence ID" value="NC_007777.1"/>
</dbReference>
<dbReference type="KEGG" id="fra:Francci3_2068"/>
<evidence type="ECO:0000256" key="5">
    <source>
        <dbReference type="ARBA" id="ARBA00023033"/>
    </source>
</evidence>
<dbReference type="Proteomes" id="UP000001937">
    <property type="component" value="Chromosome"/>
</dbReference>
<dbReference type="Gene3D" id="3.50.50.60">
    <property type="entry name" value="FAD/NAD(P)-binding domain"/>
    <property type="match status" value="1"/>
</dbReference>
<keyword evidence="4 7" id="KW-0560">Oxidoreductase</keyword>
<dbReference type="SUPFAM" id="SSF51905">
    <property type="entry name" value="FAD/NAD(P)-binding domain"/>
    <property type="match status" value="1"/>
</dbReference>
<keyword evidence="2" id="KW-0285">Flavoprotein</keyword>
<evidence type="ECO:0000256" key="1">
    <source>
        <dbReference type="ARBA" id="ARBA00001974"/>
    </source>
</evidence>
<evidence type="ECO:0000259" key="6">
    <source>
        <dbReference type="Pfam" id="PF01494"/>
    </source>
</evidence>
<gene>
    <name evidence="7" type="ordered locus">Francci3_2068</name>
</gene>
<reference evidence="7 8" key="1">
    <citation type="journal article" date="2007" name="Genome Res.">
        <title>Genome characteristics of facultatively symbiotic Frankia sp. strains reflect host range and host plant biogeography.</title>
        <authorList>
            <person name="Normand P."/>
            <person name="Lapierre P."/>
            <person name="Tisa L.S."/>
            <person name="Gogarten J.P."/>
            <person name="Alloisio N."/>
            <person name="Bagnarol E."/>
            <person name="Bassi C.A."/>
            <person name="Berry A.M."/>
            <person name="Bickhart D.M."/>
            <person name="Choisne N."/>
            <person name="Couloux A."/>
            <person name="Cournoyer B."/>
            <person name="Cruveiller S."/>
            <person name="Daubin V."/>
            <person name="Demange N."/>
            <person name="Francino M.P."/>
            <person name="Goltsman E."/>
            <person name="Huang Y."/>
            <person name="Kopp O.R."/>
            <person name="Labarre L."/>
            <person name="Lapidus A."/>
            <person name="Lavire C."/>
            <person name="Marechal J."/>
            <person name="Martinez M."/>
            <person name="Mastronunzio J.E."/>
            <person name="Mullin B.C."/>
            <person name="Niemann J."/>
            <person name="Pujic P."/>
            <person name="Rawnsley T."/>
            <person name="Rouy Z."/>
            <person name="Schenowitz C."/>
            <person name="Sellstedt A."/>
            <person name="Tavares F."/>
            <person name="Tomkins J.P."/>
            <person name="Vallenet D."/>
            <person name="Valverde C."/>
            <person name="Wall L.G."/>
            <person name="Wang Y."/>
            <person name="Medigue C."/>
            <person name="Benson D.R."/>
        </authorList>
    </citation>
    <scope>NUCLEOTIDE SEQUENCE [LARGE SCALE GENOMIC DNA]</scope>
    <source>
        <strain evidence="8">DSM 45818 / CECT 9043 / CcI3</strain>
    </source>
</reference>